<reference evidence="3" key="1">
    <citation type="submission" date="2021-01" db="EMBL/GenBank/DDBJ databases">
        <authorList>
            <person name="Eckstrom K.M.E."/>
        </authorList>
    </citation>
    <scope>NUCLEOTIDE SEQUENCE</scope>
    <source>
        <strain evidence="3">UVCC 0001</strain>
    </source>
</reference>
<dbReference type="Proteomes" id="UP001255856">
    <property type="component" value="Unassembled WGS sequence"/>
</dbReference>
<feature type="region of interest" description="Disordered" evidence="1">
    <location>
        <begin position="247"/>
        <end position="272"/>
    </location>
</feature>
<dbReference type="EMBL" id="JASFZW010000004">
    <property type="protein sequence ID" value="KAK2078604.1"/>
    <property type="molecule type" value="Genomic_DNA"/>
</dbReference>
<dbReference type="InterPro" id="IPR009060">
    <property type="entry name" value="UBA-like_sf"/>
</dbReference>
<dbReference type="Pfam" id="PF02845">
    <property type="entry name" value="CUE"/>
    <property type="match status" value="1"/>
</dbReference>
<sequence length="638" mass="66337">MPYIPFVPRDPTGNPDDYALCRAITVSDLANVARLSPQELWKALESDVSLVVLLRSYLLLAPRFFEPDYDHEACSLLLDVLLKLYAWGRALPPLLLRAQPRLVQTLPSAVRHLASSAKSAAEGVVQTLRRREASMEGPSSLEAVAAPLLGCRAVLLTLRALLPACPRAMLASLCQEQQLLECMALLHDRLCPVLAARLSGDNAEGGGALRQLRAAAAHIELASASVASLLVCQGVLGARPEDDVCAGAEDEDEAGGCSSSGGGAGPSRGDPGAAAAGAALVEAAQALVSSGPIDAVGSAAATVPTLANALVETHGFAAAVARARDRGLIELDDAQIDYLAALLPGIWQPPAPVSASVQGTNGAPSGYQPAPLQLAAVETVRGLLPDVGPGFAAACLDASGGSPEAAISAILDGNVPAAPSARPAAGSVKPRASSRYLDARETSLRRQLQTRALEAQWEYEDEFDDSLEDLAPPPARDVTVDDEGASGAEAAAAGVSRLSLGAADGPARGPRADTKRRGAPGLKQWVLNGRVYNYKKEGATQATSNEHLQQLLTEASAKKEEIHGLGRGGNKPIVQATSGAPPAGGRAPSAQAAPRDRESGGERKDSAPRDRRRKEQHKSGVANHHRKDRAAQKLQRAM</sequence>
<feature type="region of interest" description="Disordered" evidence="1">
    <location>
        <begin position="466"/>
        <end position="521"/>
    </location>
</feature>
<proteinExistence type="predicted"/>
<comment type="caution">
    <text evidence="3">The sequence shown here is derived from an EMBL/GenBank/DDBJ whole genome shotgun (WGS) entry which is preliminary data.</text>
</comment>
<gene>
    <name evidence="3" type="ORF">QBZ16_003444</name>
</gene>
<evidence type="ECO:0000259" key="2">
    <source>
        <dbReference type="PROSITE" id="PS51140"/>
    </source>
</evidence>
<feature type="compositionally biased region" description="Basic and acidic residues" evidence="1">
    <location>
        <begin position="594"/>
        <end position="609"/>
    </location>
</feature>
<dbReference type="AlphaFoldDB" id="A0AAD9IHM2"/>
<name>A0AAD9IHM2_PROWI</name>
<dbReference type="SMART" id="SM00546">
    <property type="entry name" value="CUE"/>
    <property type="match status" value="1"/>
</dbReference>
<dbReference type="SUPFAM" id="SSF46934">
    <property type="entry name" value="UBA-like"/>
    <property type="match status" value="1"/>
</dbReference>
<evidence type="ECO:0000256" key="1">
    <source>
        <dbReference type="SAM" id="MobiDB-lite"/>
    </source>
</evidence>
<evidence type="ECO:0000313" key="4">
    <source>
        <dbReference type="Proteomes" id="UP001255856"/>
    </source>
</evidence>
<dbReference type="PANTHER" id="PTHR21494">
    <property type="entry name" value="ACTIVATING SIGNAL COINTEGRATOR 1 COMPLEX SUBUNIT 2 ASC-1 COMPLEX SUBUNIT P100"/>
    <property type="match status" value="1"/>
</dbReference>
<dbReference type="PANTHER" id="PTHR21494:SF0">
    <property type="entry name" value="ACTIVATING SIGNAL COINTEGRATOR 1 COMPLEX SUBUNIT 2"/>
    <property type="match status" value="1"/>
</dbReference>
<dbReference type="InterPro" id="IPR041800">
    <property type="entry name" value="ASCC2_CUE"/>
</dbReference>
<dbReference type="GO" id="GO:0043130">
    <property type="term" value="F:ubiquitin binding"/>
    <property type="evidence" value="ECO:0007669"/>
    <property type="project" value="InterPro"/>
</dbReference>
<dbReference type="InterPro" id="IPR052586">
    <property type="entry name" value="ASCC2"/>
</dbReference>
<protein>
    <recommendedName>
        <fullName evidence="2">CUE domain-containing protein</fullName>
    </recommendedName>
</protein>
<feature type="compositionally biased region" description="Low complexity" evidence="1">
    <location>
        <begin position="576"/>
        <end position="593"/>
    </location>
</feature>
<evidence type="ECO:0000313" key="3">
    <source>
        <dbReference type="EMBL" id="KAK2078604.1"/>
    </source>
</evidence>
<dbReference type="Gene3D" id="1.10.8.10">
    <property type="entry name" value="DNA helicase RuvA subunit, C-terminal domain"/>
    <property type="match status" value="1"/>
</dbReference>
<feature type="compositionally biased region" description="Low complexity" evidence="1">
    <location>
        <begin position="485"/>
        <end position="509"/>
    </location>
</feature>
<organism evidence="3 4">
    <name type="scientific">Prototheca wickerhamii</name>
    <dbReference type="NCBI Taxonomy" id="3111"/>
    <lineage>
        <taxon>Eukaryota</taxon>
        <taxon>Viridiplantae</taxon>
        <taxon>Chlorophyta</taxon>
        <taxon>core chlorophytes</taxon>
        <taxon>Trebouxiophyceae</taxon>
        <taxon>Chlorellales</taxon>
        <taxon>Chlorellaceae</taxon>
        <taxon>Prototheca</taxon>
    </lineage>
</organism>
<keyword evidence="4" id="KW-1185">Reference proteome</keyword>
<dbReference type="CDD" id="cd14364">
    <property type="entry name" value="CUE_ASCC2"/>
    <property type="match status" value="1"/>
</dbReference>
<dbReference type="InterPro" id="IPR003892">
    <property type="entry name" value="CUE"/>
</dbReference>
<dbReference type="PROSITE" id="PS51140">
    <property type="entry name" value="CUE"/>
    <property type="match status" value="1"/>
</dbReference>
<accession>A0AAD9IHM2</accession>
<feature type="domain" description="CUE" evidence="2">
    <location>
        <begin position="372"/>
        <end position="415"/>
    </location>
</feature>
<feature type="region of interest" description="Disordered" evidence="1">
    <location>
        <begin position="563"/>
        <end position="638"/>
    </location>
</feature>